<dbReference type="GO" id="GO:0006508">
    <property type="term" value="P:proteolysis"/>
    <property type="evidence" value="ECO:0007669"/>
    <property type="project" value="UniProtKB-KW"/>
</dbReference>
<dbReference type="GO" id="GO:0008233">
    <property type="term" value="F:peptidase activity"/>
    <property type="evidence" value="ECO:0007669"/>
    <property type="project" value="UniProtKB-KW"/>
</dbReference>
<dbReference type="Proteomes" id="UP000250235">
    <property type="component" value="Unassembled WGS sequence"/>
</dbReference>
<evidence type="ECO:0000256" key="1">
    <source>
        <dbReference type="SAM" id="Phobius"/>
    </source>
</evidence>
<keyword evidence="3" id="KW-1185">Reference proteome</keyword>
<accession>A0A2Z7ASQ9</accession>
<keyword evidence="2" id="KW-0378">Hydrolase</keyword>
<organism evidence="2 3">
    <name type="scientific">Dorcoceras hygrometricum</name>
    <dbReference type="NCBI Taxonomy" id="472368"/>
    <lineage>
        <taxon>Eukaryota</taxon>
        <taxon>Viridiplantae</taxon>
        <taxon>Streptophyta</taxon>
        <taxon>Embryophyta</taxon>
        <taxon>Tracheophyta</taxon>
        <taxon>Spermatophyta</taxon>
        <taxon>Magnoliopsida</taxon>
        <taxon>eudicotyledons</taxon>
        <taxon>Gunneridae</taxon>
        <taxon>Pentapetalae</taxon>
        <taxon>asterids</taxon>
        <taxon>lamiids</taxon>
        <taxon>Lamiales</taxon>
        <taxon>Gesneriaceae</taxon>
        <taxon>Didymocarpoideae</taxon>
        <taxon>Trichosporeae</taxon>
        <taxon>Loxocarpinae</taxon>
        <taxon>Dorcoceras</taxon>
    </lineage>
</organism>
<evidence type="ECO:0000313" key="3">
    <source>
        <dbReference type="Proteomes" id="UP000250235"/>
    </source>
</evidence>
<reference evidence="2 3" key="1">
    <citation type="journal article" date="2015" name="Proc. Natl. Acad. Sci. U.S.A.">
        <title>The resurrection genome of Boea hygrometrica: A blueprint for survival of dehydration.</title>
        <authorList>
            <person name="Xiao L."/>
            <person name="Yang G."/>
            <person name="Zhang L."/>
            <person name="Yang X."/>
            <person name="Zhao S."/>
            <person name="Ji Z."/>
            <person name="Zhou Q."/>
            <person name="Hu M."/>
            <person name="Wang Y."/>
            <person name="Chen M."/>
            <person name="Xu Y."/>
            <person name="Jin H."/>
            <person name="Xiao X."/>
            <person name="Hu G."/>
            <person name="Bao F."/>
            <person name="Hu Y."/>
            <person name="Wan P."/>
            <person name="Li L."/>
            <person name="Deng X."/>
            <person name="Kuang T."/>
            <person name="Xiang C."/>
            <person name="Zhu J.K."/>
            <person name="Oliver M.J."/>
            <person name="He Y."/>
        </authorList>
    </citation>
    <scope>NUCLEOTIDE SEQUENCE [LARGE SCALE GENOMIC DNA]</scope>
    <source>
        <strain evidence="3">cv. XS01</strain>
    </source>
</reference>
<dbReference type="AlphaFoldDB" id="A0A2Z7ASQ9"/>
<evidence type="ECO:0000313" key="2">
    <source>
        <dbReference type="EMBL" id="KZV22459.1"/>
    </source>
</evidence>
<gene>
    <name evidence="2" type="ORF">F511_17913</name>
</gene>
<protein>
    <submittedName>
        <fullName evidence="2">Subtilisin-like protease</fullName>
    </submittedName>
</protein>
<dbReference type="OrthoDB" id="1839301at2759"/>
<keyword evidence="1" id="KW-0472">Membrane</keyword>
<proteinExistence type="predicted"/>
<keyword evidence="1" id="KW-0812">Transmembrane</keyword>
<feature type="transmembrane region" description="Helical" evidence="1">
    <location>
        <begin position="25"/>
        <end position="48"/>
    </location>
</feature>
<dbReference type="EMBL" id="KV014366">
    <property type="protein sequence ID" value="KZV22459.1"/>
    <property type="molecule type" value="Genomic_DNA"/>
</dbReference>
<name>A0A2Z7ASQ9_9LAMI</name>
<sequence length="241" mass="26248">MASSLINNAIQVYFDFVLGMEHEGMVAMFEALLLLGLSVFLGCSSAIYKATLVEFFHNASVRDGKVVSTVQRKLVSISDELFAGTFELPLEGLTDLHEVPQDLVFEARNAFSYDGKLLSTSSKKREMTFEFGLLNDILAKSVTVKAGLFDAVTHGRFLMMSAIHGGIQPPSSRPSLHSSSAAALRRRTAPPVAACRDRTCSDHLDEEIPSVVNSSALLVQTNEGVLFPVVDRIRRSIAANL</sequence>
<keyword evidence="2" id="KW-0645">Protease</keyword>
<keyword evidence="1" id="KW-1133">Transmembrane helix</keyword>